<dbReference type="PANTHER" id="PTHR42904:SF6">
    <property type="entry name" value="NAD-CAPPED RNA HYDROLASE NUDT12"/>
    <property type="match status" value="1"/>
</dbReference>
<dbReference type="InterPro" id="IPR020084">
    <property type="entry name" value="NUDIX_hydrolase_CS"/>
</dbReference>
<dbReference type="Pfam" id="PF09297">
    <property type="entry name" value="Zn_ribbon_NUD"/>
    <property type="match status" value="1"/>
</dbReference>
<evidence type="ECO:0000256" key="7">
    <source>
        <dbReference type="ARBA" id="ARBA00022842"/>
    </source>
</evidence>
<keyword evidence="8" id="KW-0520">NAD</keyword>
<evidence type="ECO:0000256" key="2">
    <source>
        <dbReference type="ARBA" id="ARBA00001947"/>
    </source>
</evidence>
<dbReference type="CDD" id="cd03429">
    <property type="entry name" value="NUDIX_NADH_pyrophosphatase_Nudt13"/>
    <property type="match status" value="1"/>
</dbReference>
<evidence type="ECO:0000256" key="1">
    <source>
        <dbReference type="ARBA" id="ARBA00001946"/>
    </source>
</evidence>
<dbReference type="PROSITE" id="PS00893">
    <property type="entry name" value="NUDIX_BOX"/>
    <property type="match status" value="1"/>
</dbReference>
<dbReference type="Pfam" id="PF00293">
    <property type="entry name" value="NUDIX"/>
    <property type="match status" value="1"/>
</dbReference>
<evidence type="ECO:0000256" key="4">
    <source>
        <dbReference type="ARBA" id="ARBA00012381"/>
    </source>
</evidence>
<gene>
    <name evidence="14" type="ORF">GBAR_LOCUS18195</name>
</gene>
<evidence type="ECO:0000256" key="5">
    <source>
        <dbReference type="ARBA" id="ARBA00022723"/>
    </source>
</evidence>
<evidence type="ECO:0000256" key="8">
    <source>
        <dbReference type="ARBA" id="ARBA00023027"/>
    </source>
</evidence>
<keyword evidence="7" id="KW-0460">Magnesium</keyword>
<comment type="catalytic activity">
    <reaction evidence="12">
        <text>NADH + H2O = reduced beta-nicotinamide D-ribonucleotide + AMP + 2 H(+)</text>
        <dbReference type="Rhea" id="RHEA:48868"/>
        <dbReference type="ChEBI" id="CHEBI:15377"/>
        <dbReference type="ChEBI" id="CHEBI:15378"/>
        <dbReference type="ChEBI" id="CHEBI:57945"/>
        <dbReference type="ChEBI" id="CHEBI:90832"/>
        <dbReference type="ChEBI" id="CHEBI:456215"/>
        <dbReference type="EC" id="3.6.1.22"/>
    </reaction>
    <physiologicalReaction direction="left-to-right" evidence="12">
        <dbReference type="Rhea" id="RHEA:48869"/>
    </physiologicalReaction>
</comment>
<dbReference type="GO" id="GO:0005829">
    <property type="term" value="C:cytosol"/>
    <property type="evidence" value="ECO:0007669"/>
    <property type="project" value="TreeGrafter"/>
</dbReference>
<accession>A0AA35SN29</accession>
<reference evidence="14" key="1">
    <citation type="submission" date="2023-03" db="EMBL/GenBank/DDBJ databases">
        <authorList>
            <person name="Steffen K."/>
            <person name="Cardenas P."/>
        </authorList>
    </citation>
    <scope>NUCLEOTIDE SEQUENCE</scope>
</reference>
<evidence type="ECO:0000256" key="3">
    <source>
        <dbReference type="ARBA" id="ARBA00009595"/>
    </source>
</evidence>
<dbReference type="PANTHER" id="PTHR42904">
    <property type="entry name" value="NUDIX HYDROLASE, NUDC SUBFAMILY"/>
    <property type="match status" value="1"/>
</dbReference>
<dbReference type="InterPro" id="IPR000086">
    <property type="entry name" value="NUDIX_hydrolase_dom"/>
</dbReference>
<dbReference type="AlphaFoldDB" id="A0AA35SN29"/>
<dbReference type="InterPro" id="IPR015376">
    <property type="entry name" value="Znr_NADH_PPase"/>
</dbReference>
<comment type="catalytic activity">
    <reaction evidence="10">
        <text>NADPH + H2O = reduced beta-nicotinamide D-ribonucleotide + adenosine 2',5'-bisphosphate + 2 H(+)</text>
        <dbReference type="Rhea" id="RHEA:60820"/>
        <dbReference type="ChEBI" id="CHEBI:15377"/>
        <dbReference type="ChEBI" id="CHEBI:15378"/>
        <dbReference type="ChEBI" id="CHEBI:57783"/>
        <dbReference type="ChEBI" id="CHEBI:90832"/>
        <dbReference type="ChEBI" id="CHEBI:194156"/>
    </reaction>
    <physiologicalReaction direction="left-to-right" evidence="10">
        <dbReference type="Rhea" id="RHEA:60821"/>
    </physiologicalReaction>
</comment>
<dbReference type="EMBL" id="CASHTH010002585">
    <property type="protein sequence ID" value="CAI8032137.1"/>
    <property type="molecule type" value="Genomic_DNA"/>
</dbReference>
<dbReference type="GO" id="GO:0006742">
    <property type="term" value="P:NADP+ catabolic process"/>
    <property type="evidence" value="ECO:0007669"/>
    <property type="project" value="TreeGrafter"/>
</dbReference>
<keyword evidence="15" id="KW-1185">Reference proteome</keyword>
<protein>
    <recommendedName>
        <fullName evidence="4">NAD(+) diphosphatase</fullName>
        <ecNumber evidence="4">3.6.1.22</ecNumber>
    </recommendedName>
</protein>
<organism evidence="14 15">
    <name type="scientific">Geodia barretti</name>
    <name type="common">Barrett's horny sponge</name>
    <dbReference type="NCBI Taxonomy" id="519541"/>
    <lineage>
        <taxon>Eukaryota</taxon>
        <taxon>Metazoa</taxon>
        <taxon>Porifera</taxon>
        <taxon>Demospongiae</taxon>
        <taxon>Heteroscleromorpha</taxon>
        <taxon>Tetractinellida</taxon>
        <taxon>Astrophorina</taxon>
        <taxon>Geodiidae</taxon>
        <taxon>Geodia</taxon>
    </lineage>
</organism>
<feature type="domain" description="Nudix hydrolase" evidence="13">
    <location>
        <begin position="166"/>
        <end position="301"/>
    </location>
</feature>
<evidence type="ECO:0000256" key="12">
    <source>
        <dbReference type="ARBA" id="ARBA00049264"/>
    </source>
</evidence>
<dbReference type="GO" id="GO:0035529">
    <property type="term" value="F:NADH pyrophosphatase activity"/>
    <property type="evidence" value="ECO:0007669"/>
    <property type="project" value="TreeGrafter"/>
</dbReference>
<evidence type="ECO:0000313" key="14">
    <source>
        <dbReference type="EMBL" id="CAI8032137.1"/>
    </source>
</evidence>
<name>A0AA35SN29_GEOBA</name>
<dbReference type="NCBIfam" id="NF001299">
    <property type="entry name" value="PRK00241.1"/>
    <property type="match status" value="1"/>
</dbReference>
<comment type="catalytic activity">
    <reaction evidence="11">
        <text>NAD(+) + H2O = beta-nicotinamide D-ribonucleotide + AMP + 2 H(+)</text>
        <dbReference type="Rhea" id="RHEA:11800"/>
        <dbReference type="ChEBI" id="CHEBI:14649"/>
        <dbReference type="ChEBI" id="CHEBI:15377"/>
        <dbReference type="ChEBI" id="CHEBI:15378"/>
        <dbReference type="ChEBI" id="CHEBI:57540"/>
        <dbReference type="ChEBI" id="CHEBI:456215"/>
        <dbReference type="EC" id="3.6.1.22"/>
    </reaction>
    <physiologicalReaction direction="left-to-right" evidence="11">
        <dbReference type="Rhea" id="RHEA:11801"/>
    </physiologicalReaction>
</comment>
<evidence type="ECO:0000256" key="11">
    <source>
        <dbReference type="ARBA" id="ARBA00049196"/>
    </source>
</evidence>
<dbReference type="SUPFAM" id="SSF55811">
    <property type="entry name" value="Nudix"/>
    <property type="match status" value="1"/>
</dbReference>
<dbReference type="Pfam" id="PF09296">
    <property type="entry name" value="NUDIX-like"/>
    <property type="match status" value="1"/>
</dbReference>
<comment type="similarity">
    <text evidence="3">Belongs to the Nudix hydrolase family. NudC subfamily.</text>
</comment>
<dbReference type="InterPro" id="IPR049734">
    <property type="entry name" value="NudC-like_C"/>
</dbReference>
<evidence type="ECO:0000313" key="15">
    <source>
        <dbReference type="Proteomes" id="UP001174909"/>
    </source>
</evidence>
<dbReference type="EC" id="3.6.1.22" evidence="4"/>
<dbReference type="Gene3D" id="3.90.79.10">
    <property type="entry name" value="Nucleoside Triphosphate Pyrophosphohydrolase"/>
    <property type="match status" value="1"/>
</dbReference>
<dbReference type="PROSITE" id="PS51462">
    <property type="entry name" value="NUDIX"/>
    <property type="match status" value="1"/>
</dbReference>
<keyword evidence="5" id="KW-0479">Metal-binding</keyword>
<comment type="caution">
    <text evidence="14">The sequence shown here is derived from an EMBL/GenBank/DDBJ whole genome shotgun (WGS) entry which is preliminary data.</text>
</comment>
<evidence type="ECO:0000256" key="6">
    <source>
        <dbReference type="ARBA" id="ARBA00022801"/>
    </source>
</evidence>
<dbReference type="InterPro" id="IPR015797">
    <property type="entry name" value="NUDIX_hydrolase-like_dom_sf"/>
</dbReference>
<dbReference type="GO" id="GO:0046872">
    <property type="term" value="F:metal ion binding"/>
    <property type="evidence" value="ECO:0007669"/>
    <property type="project" value="UniProtKB-KW"/>
</dbReference>
<proteinExistence type="inferred from homology"/>
<dbReference type="InterPro" id="IPR015375">
    <property type="entry name" value="NADH_PPase-like_N"/>
</dbReference>
<dbReference type="Proteomes" id="UP001174909">
    <property type="component" value="Unassembled WGS sequence"/>
</dbReference>
<dbReference type="GO" id="GO:0005777">
    <property type="term" value="C:peroxisome"/>
    <property type="evidence" value="ECO:0007669"/>
    <property type="project" value="TreeGrafter"/>
</dbReference>
<dbReference type="Gene3D" id="3.90.79.20">
    <property type="match status" value="1"/>
</dbReference>
<evidence type="ECO:0000256" key="9">
    <source>
        <dbReference type="ARBA" id="ARBA00023679"/>
    </source>
</evidence>
<evidence type="ECO:0000259" key="13">
    <source>
        <dbReference type="PROSITE" id="PS51462"/>
    </source>
</evidence>
<sequence>MRKPHIFANNPLNRGEVERRDEEWVAREATDARSKYLPFRNLNVLLTDESPPELGWLPSRQVQPLPAGAEWIFLGMLDGVSHFAVDLSTDSAAAERVEHDTGWHFEDCRSAGEQMSSVNTGMLAQARAQLDWNLRHGFCSVCGHATNKGRGGQVRQCPGCNASHFPRTDPVIITVVVDVDADRCLLGQSRGRLQRMRAYSALAGFMDQGECIEEAVAREVMEEAGIKVKNVRYHSSQPWPFPSSLMIGCIAEADTTNINMDNEEMTDVQWFDRAEVLKALEGRSEELTVPGPIAIAHHLIKAWATGEKFLGAVAPSPLIGEGWGQGE</sequence>
<dbReference type="GO" id="GO:0019677">
    <property type="term" value="P:NAD+ catabolic process"/>
    <property type="evidence" value="ECO:0007669"/>
    <property type="project" value="TreeGrafter"/>
</dbReference>
<dbReference type="InterPro" id="IPR050241">
    <property type="entry name" value="NAD-cap_RNA_hydrolase_NudC"/>
</dbReference>
<evidence type="ECO:0000256" key="10">
    <source>
        <dbReference type="ARBA" id="ARBA00047501"/>
    </source>
</evidence>
<comment type="cofactor">
    <cofactor evidence="2">
        <name>Zn(2+)</name>
        <dbReference type="ChEBI" id="CHEBI:29105"/>
    </cofactor>
</comment>
<comment type="cofactor">
    <cofactor evidence="1">
        <name>Mg(2+)</name>
        <dbReference type="ChEBI" id="CHEBI:18420"/>
    </cofactor>
</comment>
<comment type="catalytic activity">
    <reaction evidence="9">
        <text>a 5'-end NAD(+)-phospho-ribonucleoside in mRNA + H2O = a 5'-end phospho-adenosine-phospho-ribonucleoside in mRNA + beta-nicotinamide D-ribonucleotide + 2 H(+)</text>
        <dbReference type="Rhea" id="RHEA:60876"/>
        <dbReference type="Rhea" id="RHEA-COMP:15698"/>
        <dbReference type="Rhea" id="RHEA-COMP:15719"/>
        <dbReference type="ChEBI" id="CHEBI:14649"/>
        <dbReference type="ChEBI" id="CHEBI:15377"/>
        <dbReference type="ChEBI" id="CHEBI:15378"/>
        <dbReference type="ChEBI" id="CHEBI:144029"/>
        <dbReference type="ChEBI" id="CHEBI:144051"/>
    </reaction>
    <physiologicalReaction direction="left-to-right" evidence="9">
        <dbReference type="Rhea" id="RHEA:60877"/>
    </physiologicalReaction>
</comment>
<keyword evidence="6 14" id="KW-0378">Hydrolase</keyword>